<sequence>MDKVKVIPRKISDDLFEFDMKGVDASVANALRRIMIAEVPTMAIERVIIHNNTSILHDEVLAHRLGLIPLNFDPEKFDFKVDDESNSSNSIMFKLKVSVPVPSKIDGAVCPPYHLVRASDLKYVPFEDQQESSLELFSRHIDFTEGGEEEYPQCSVNPDIVICKLAPGQELDIEMYAEKGRGKDHAKWSPVCTAAYRNHPVLKMKKDAMDLEMAEAIVKSCPFKCWSLKPLTKSTARVVCDDKELMRKCSACRECFRAAESATDYISVTRDPTTFCFSVESVGQLKAKEITLQALEILAEKADMVVRSLSVEGTEEEKSEEESL</sequence>
<comment type="caution">
    <text evidence="8">The sequence shown here is derived from an EMBL/GenBank/DDBJ whole genome shotgun (WGS) entry which is preliminary data.</text>
</comment>
<dbReference type="Pfam" id="PF01193">
    <property type="entry name" value="RNA_pol_L"/>
    <property type="match status" value="1"/>
</dbReference>
<evidence type="ECO:0000256" key="6">
    <source>
        <dbReference type="ARBA" id="ARBA00025804"/>
    </source>
</evidence>
<comment type="similarity">
    <text evidence="6">Belongs to the archaeal Rpo3/eukaryotic RPB3 RNA polymerase subunit family.</text>
</comment>
<dbReference type="PANTHER" id="PTHR11800:SF13">
    <property type="entry name" value="DNA-DIRECTED RNA POLYMERASES I AND III SUBUNIT RPAC1"/>
    <property type="match status" value="1"/>
</dbReference>
<feature type="domain" description="DNA-directed RNA polymerase RpoA/D/Rpb3-type" evidence="7">
    <location>
        <begin position="15"/>
        <end position="308"/>
    </location>
</feature>
<dbReference type="PANTHER" id="PTHR11800">
    <property type="entry name" value="DNA-DIRECTED RNA POLYMERASE"/>
    <property type="match status" value="1"/>
</dbReference>
<dbReference type="InterPro" id="IPR011263">
    <property type="entry name" value="DNA-dir_RNA_pol_RpoA/D/Rpb3"/>
</dbReference>
<keyword evidence="3 8" id="KW-0240">DNA-directed RNA polymerase</keyword>
<dbReference type="GO" id="GO:0000428">
    <property type="term" value="C:DNA-directed RNA polymerase complex"/>
    <property type="evidence" value="ECO:0007669"/>
    <property type="project" value="UniProtKB-KW"/>
</dbReference>
<dbReference type="HAMAP" id="MF_00320">
    <property type="entry name" value="RNApol_arch_Rpo3"/>
    <property type="match status" value="1"/>
</dbReference>
<name>A0ABQ5KQA4_9EUKA</name>
<dbReference type="InterPro" id="IPR022842">
    <property type="entry name" value="RNAP_Rpo3/Rpb3/RPAC1"/>
</dbReference>
<dbReference type="InterPro" id="IPR033901">
    <property type="entry name" value="RNAPI/III_AC40"/>
</dbReference>
<dbReference type="InterPro" id="IPR001514">
    <property type="entry name" value="DNA-dir_RNA_pol_30-40kDasu_CS"/>
</dbReference>
<proteinExistence type="inferred from homology"/>
<evidence type="ECO:0000313" key="9">
    <source>
        <dbReference type="Proteomes" id="UP001057375"/>
    </source>
</evidence>
<dbReference type="SUPFAM" id="SSF56553">
    <property type="entry name" value="Insert subdomain of RNA polymerase alpha subunit"/>
    <property type="match status" value="1"/>
</dbReference>
<evidence type="ECO:0000256" key="4">
    <source>
        <dbReference type="ARBA" id="ARBA00023163"/>
    </source>
</evidence>
<dbReference type="Proteomes" id="UP001057375">
    <property type="component" value="Unassembled WGS sequence"/>
</dbReference>
<keyword evidence="4" id="KW-0804">Transcription</keyword>
<organism evidence="8 9">
    <name type="scientific">Aduncisulcus paluster</name>
    <dbReference type="NCBI Taxonomy" id="2918883"/>
    <lineage>
        <taxon>Eukaryota</taxon>
        <taxon>Metamonada</taxon>
        <taxon>Carpediemonas-like organisms</taxon>
        <taxon>Aduncisulcus</taxon>
    </lineage>
</organism>
<evidence type="ECO:0000256" key="3">
    <source>
        <dbReference type="ARBA" id="ARBA00022478"/>
    </source>
</evidence>
<dbReference type="SUPFAM" id="SSF55257">
    <property type="entry name" value="RBP11-like subunits of RNA polymerase"/>
    <property type="match status" value="1"/>
</dbReference>
<reference evidence="8" key="1">
    <citation type="submission" date="2022-03" db="EMBL/GenBank/DDBJ databases">
        <title>Draft genome sequence of Aduncisulcus paluster, a free-living microaerophilic Fornicata.</title>
        <authorList>
            <person name="Yuyama I."/>
            <person name="Kume K."/>
            <person name="Tamura T."/>
            <person name="Inagaki Y."/>
            <person name="Hashimoto T."/>
        </authorList>
    </citation>
    <scope>NUCLEOTIDE SEQUENCE</scope>
    <source>
        <strain evidence="8">NY0171</strain>
    </source>
</reference>
<dbReference type="InterPro" id="IPR050518">
    <property type="entry name" value="Rpo3/RPB3_RNA_Pol_subunit"/>
</dbReference>
<gene>
    <name evidence="8" type="ORF">ADUPG1_007133</name>
</gene>
<evidence type="ECO:0000256" key="5">
    <source>
        <dbReference type="ARBA" id="ARBA00023242"/>
    </source>
</evidence>
<dbReference type="Gene3D" id="2.170.120.12">
    <property type="entry name" value="DNA-directed RNA polymerase, insert domain"/>
    <property type="match status" value="1"/>
</dbReference>
<dbReference type="Pfam" id="PF01000">
    <property type="entry name" value="RNA_pol_A_bac"/>
    <property type="match status" value="1"/>
</dbReference>
<dbReference type="PROSITE" id="PS00446">
    <property type="entry name" value="RNA_POL_D_30KD"/>
    <property type="match status" value="1"/>
</dbReference>
<evidence type="ECO:0000256" key="2">
    <source>
        <dbReference type="ARBA" id="ARBA00022083"/>
    </source>
</evidence>
<keyword evidence="9" id="KW-1185">Reference proteome</keyword>
<evidence type="ECO:0000256" key="1">
    <source>
        <dbReference type="ARBA" id="ARBA00004123"/>
    </source>
</evidence>
<dbReference type="CDD" id="cd07032">
    <property type="entry name" value="RNAP_I_II_AC40"/>
    <property type="match status" value="1"/>
</dbReference>
<dbReference type="InterPro" id="IPR036643">
    <property type="entry name" value="RNApol_insert_sf"/>
</dbReference>
<dbReference type="Gene3D" id="3.30.1360.10">
    <property type="entry name" value="RNA polymerase, RBP11-like subunit"/>
    <property type="match status" value="1"/>
</dbReference>
<evidence type="ECO:0000313" key="8">
    <source>
        <dbReference type="EMBL" id="GKT33130.1"/>
    </source>
</evidence>
<dbReference type="InterPro" id="IPR011262">
    <property type="entry name" value="DNA-dir_RNA_pol_insert"/>
</dbReference>
<protein>
    <recommendedName>
        <fullName evidence="2">DNA-directed RNA polymerases I and III subunit RPAC1</fullName>
    </recommendedName>
</protein>
<accession>A0ABQ5KQA4</accession>
<dbReference type="InterPro" id="IPR036603">
    <property type="entry name" value="RBP11-like"/>
</dbReference>
<keyword evidence="5" id="KW-0539">Nucleus</keyword>
<evidence type="ECO:0000259" key="7">
    <source>
        <dbReference type="SMART" id="SM00662"/>
    </source>
</evidence>
<dbReference type="EMBL" id="BQXS01010147">
    <property type="protein sequence ID" value="GKT33130.1"/>
    <property type="molecule type" value="Genomic_DNA"/>
</dbReference>
<comment type="subcellular location">
    <subcellularLocation>
        <location evidence="1">Nucleus</location>
    </subcellularLocation>
</comment>
<dbReference type="SMART" id="SM00662">
    <property type="entry name" value="RPOLD"/>
    <property type="match status" value="1"/>
</dbReference>